<keyword evidence="8" id="KW-1185">Reference proteome</keyword>
<dbReference type="GO" id="GO:0005886">
    <property type="term" value="C:plasma membrane"/>
    <property type="evidence" value="ECO:0007669"/>
    <property type="project" value="UniProtKB-SubCell"/>
</dbReference>
<reference evidence="7" key="1">
    <citation type="submission" date="2021-06" db="EMBL/GenBank/DDBJ databases">
        <authorList>
            <person name="Hodson N. C."/>
            <person name="Mongue J. A."/>
            <person name="Jaron S. K."/>
        </authorList>
    </citation>
    <scope>NUCLEOTIDE SEQUENCE</scope>
</reference>
<protein>
    <submittedName>
        <fullName evidence="7">Uncharacterized protein</fullName>
    </submittedName>
</protein>
<dbReference type="Proteomes" id="UP000708208">
    <property type="component" value="Unassembled WGS sequence"/>
</dbReference>
<dbReference type="Pfam" id="PF08395">
    <property type="entry name" value="7tm_7"/>
    <property type="match status" value="1"/>
</dbReference>
<dbReference type="OrthoDB" id="7477935at2759"/>
<name>A0A8J2P751_9HEXA</name>
<feature type="non-terminal residue" evidence="7">
    <location>
        <position position="1"/>
    </location>
</feature>
<evidence type="ECO:0000313" key="8">
    <source>
        <dbReference type="Proteomes" id="UP000708208"/>
    </source>
</evidence>
<dbReference type="AlphaFoldDB" id="A0A8J2P751"/>
<feature type="transmembrane region" description="Helical" evidence="6">
    <location>
        <begin position="28"/>
        <end position="48"/>
    </location>
</feature>
<evidence type="ECO:0000256" key="2">
    <source>
        <dbReference type="ARBA" id="ARBA00022475"/>
    </source>
</evidence>
<keyword evidence="4 6" id="KW-1133">Transmembrane helix</keyword>
<evidence type="ECO:0000256" key="5">
    <source>
        <dbReference type="ARBA" id="ARBA00023136"/>
    </source>
</evidence>
<keyword evidence="5 6" id="KW-0472">Membrane</keyword>
<evidence type="ECO:0000256" key="4">
    <source>
        <dbReference type="ARBA" id="ARBA00022989"/>
    </source>
</evidence>
<keyword evidence="2" id="KW-1003">Cell membrane</keyword>
<proteinExistence type="predicted"/>
<gene>
    <name evidence="7" type="ORF">AFUS01_LOCUS22712</name>
</gene>
<evidence type="ECO:0000256" key="1">
    <source>
        <dbReference type="ARBA" id="ARBA00004651"/>
    </source>
</evidence>
<feature type="transmembrane region" description="Helical" evidence="6">
    <location>
        <begin position="55"/>
        <end position="75"/>
    </location>
</feature>
<comment type="caution">
    <text evidence="7">The sequence shown here is derived from an EMBL/GenBank/DDBJ whole genome shotgun (WGS) entry which is preliminary data.</text>
</comment>
<evidence type="ECO:0000313" key="7">
    <source>
        <dbReference type="EMBL" id="CAG7734315.1"/>
    </source>
</evidence>
<organism evidence="7 8">
    <name type="scientific">Allacma fusca</name>
    <dbReference type="NCBI Taxonomy" id="39272"/>
    <lineage>
        <taxon>Eukaryota</taxon>
        <taxon>Metazoa</taxon>
        <taxon>Ecdysozoa</taxon>
        <taxon>Arthropoda</taxon>
        <taxon>Hexapoda</taxon>
        <taxon>Collembola</taxon>
        <taxon>Symphypleona</taxon>
        <taxon>Sminthuridae</taxon>
        <taxon>Allacma</taxon>
    </lineage>
</organism>
<evidence type="ECO:0000256" key="6">
    <source>
        <dbReference type="SAM" id="Phobius"/>
    </source>
</evidence>
<accession>A0A8J2P751</accession>
<dbReference type="InterPro" id="IPR013604">
    <property type="entry name" value="7TM_chemorcpt"/>
</dbReference>
<dbReference type="EMBL" id="CAJVCH010266756">
    <property type="protein sequence ID" value="CAG7734315.1"/>
    <property type="molecule type" value="Genomic_DNA"/>
</dbReference>
<comment type="subcellular location">
    <subcellularLocation>
        <location evidence="1">Cell membrane</location>
        <topology evidence="1">Multi-pass membrane protein</topology>
    </subcellularLocation>
</comment>
<keyword evidence="3 6" id="KW-0812">Transmembrane</keyword>
<sequence length="157" mass="17447">DLANWRKLIEQVREQCALISEYQKPSQLLFTSRAIVITTLALFAVLNIPPNLGPVLLFHIASGGFAAIQILRLYAKAVNADKVTDEEQKIAKLLSTINTDVFEGSIALQVKFTHDLIVTNPTRIVLGSVVHFNKGLLLSVFNQVVTYLIVLMQFAQK</sequence>
<dbReference type="GO" id="GO:0050909">
    <property type="term" value="P:sensory perception of taste"/>
    <property type="evidence" value="ECO:0007669"/>
    <property type="project" value="InterPro"/>
</dbReference>
<evidence type="ECO:0000256" key="3">
    <source>
        <dbReference type="ARBA" id="ARBA00022692"/>
    </source>
</evidence>